<evidence type="ECO:0000313" key="2">
    <source>
        <dbReference type="EMBL" id="KAK1932886.1"/>
    </source>
</evidence>
<reference evidence="2" key="1">
    <citation type="journal article" date="2014" name="Nucleic Acids Res.">
        <title>The evolutionary dynamics of variant antigen genes in Babesia reveal a history of genomic innovation underlying host-parasite interaction.</title>
        <authorList>
            <person name="Jackson A.P."/>
            <person name="Otto T.D."/>
            <person name="Darby A."/>
            <person name="Ramaprasad A."/>
            <person name="Xia D."/>
            <person name="Echaide I.E."/>
            <person name="Farber M."/>
            <person name="Gahlot S."/>
            <person name="Gamble J."/>
            <person name="Gupta D."/>
            <person name="Gupta Y."/>
            <person name="Jackson L."/>
            <person name="Malandrin L."/>
            <person name="Malas T.B."/>
            <person name="Moussa E."/>
            <person name="Nair M."/>
            <person name="Reid A.J."/>
            <person name="Sanders M."/>
            <person name="Sharma J."/>
            <person name="Tracey A."/>
            <person name="Quail M.A."/>
            <person name="Weir W."/>
            <person name="Wastling J.M."/>
            <person name="Hall N."/>
            <person name="Willadsen P."/>
            <person name="Lingelbach K."/>
            <person name="Shiels B."/>
            <person name="Tait A."/>
            <person name="Berriman M."/>
            <person name="Allred D.R."/>
            <person name="Pain A."/>
        </authorList>
    </citation>
    <scope>NUCLEOTIDE SEQUENCE</scope>
    <source>
        <strain evidence="2">1802A</strain>
    </source>
</reference>
<gene>
    <name evidence="2" type="ORF">X943_001244</name>
</gene>
<organism evidence="2 3">
    <name type="scientific">Babesia divergens</name>
    <dbReference type="NCBI Taxonomy" id="32595"/>
    <lineage>
        <taxon>Eukaryota</taxon>
        <taxon>Sar</taxon>
        <taxon>Alveolata</taxon>
        <taxon>Apicomplexa</taxon>
        <taxon>Aconoidasida</taxon>
        <taxon>Piroplasmida</taxon>
        <taxon>Babesiidae</taxon>
        <taxon>Babesia</taxon>
    </lineage>
</organism>
<dbReference type="GO" id="GO:0016593">
    <property type="term" value="C:Cdc73/Paf1 complex"/>
    <property type="evidence" value="ECO:0007669"/>
    <property type="project" value="InterPro"/>
</dbReference>
<evidence type="ECO:0000313" key="3">
    <source>
        <dbReference type="Proteomes" id="UP001195914"/>
    </source>
</evidence>
<proteinExistence type="predicted"/>
<dbReference type="Proteomes" id="UP001195914">
    <property type="component" value="Unassembled WGS sequence"/>
</dbReference>
<accession>A0AAD9LE08</accession>
<reference evidence="2" key="2">
    <citation type="submission" date="2021-05" db="EMBL/GenBank/DDBJ databases">
        <authorList>
            <person name="Pain A."/>
        </authorList>
    </citation>
    <scope>NUCLEOTIDE SEQUENCE</scope>
    <source>
        <strain evidence="2">1802A</strain>
    </source>
</reference>
<sequence>MSKTKESSGSVASGRNEGSDGLSSYIQMKSPFLGSLQFEAALPEIPVDPSLLSYEPNMDAIEYEPSGFELSERLTAFHEFDRGVQCKALDGICYAGVGIEDPALLSQLEEEIARLQVPDLRSRMLELRNEMMDTPEMRLMRPFLSKACEGLPDNVQNLLFMTEENNISPREVGRLPIHQRDSAGPVNHGEALREKWSRMSLDERSDHYIAHINETFVPAESLRHPTNPNAKIAKIYKVMPNVGLWKNRYIQAGIEGGASASAANASANLEVGSILNVAKDGATQRIFEYYKRAADDAEGNTKNETKEQERFTFVRMYSCQMTMSQHSTKTAGNDNYFLLSLPPRLHNKLKSKLSCENESRQWDDGMTVDDPQEEDVVDSVVHILSVKGQKLVLTRAGKAKRPDIMVTYTDDTP</sequence>
<dbReference type="GO" id="GO:0006368">
    <property type="term" value="P:transcription elongation by RNA polymerase II"/>
    <property type="evidence" value="ECO:0007669"/>
    <property type="project" value="InterPro"/>
</dbReference>
<dbReference type="Pfam" id="PF03985">
    <property type="entry name" value="Paf1"/>
    <property type="match status" value="1"/>
</dbReference>
<dbReference type="InterPro" id="IPR007133">
    <property type="entry name" value="RNA_pol_II-assoc_Paf1"/>
</dbReference>
<comment type="caution">
    <text evidence="2">The sequence shown here is derived from an EMBL/GenBank/DDBJ whole genome shotgun (WGS) entry which is preliminary data.</text>
</comment>
<keyword evidence="3" id="KW-1185">Reference proteome</keyword>
<protein>
    <submittedName>
        <fullName evidence="2">Uncharacterized protein</fullName>
    </submittedName>
</protein>
<name>A0AAD9LE08_BABDI</name>
<feature type="region of interest" description="Disordered" evidence="1">
    <location>
        <begin position="1"/>
        <end position="22"/>
    </location>
</feature>
<evidence type="ECO:0000256" key="1">
    <source>
        <dbReference type="SAM" id="MobiDB-lite"/>
    </source>
</evidence>
<dbReference type="EMBL" id="JAHBMH010000073">
    <property type="protein sequence ID" value="KAK1932886.1"/>
    <property type="molecule type" value="Genomic_DNA"/>
</dbReference>
<dbReference type="AlphaFoldDB" id="A0AAD9LE08"/>